<dbReference type="CDD" id="cd00063">
    <property type="entry name" value="FN3"/>
    <property type="match status" value="1"/>
</dbReference>
<dbReference type="PROSITE" id="PS50853">
    <property type="entry name" value="FN3"/>
    <property type="match status" value="2"/>
</dbReference>
<dbReference type="InterPro" id="IPR003961">
    <property type="entry name" value="FN3_dom"/>
</dbReference>
<dbReference type="InterPro" id="IPR036116">
    <property type="entry name" value="FN3_sf"/>
</dbReference>
<evidence type="ECO:0000256" key="6">
    <source>
        <dbReference type="ARBA" id="ARBA00037986"/>
    </source>
</evidence>
<dbReference type="SMART" id="SM00060">
    <property type="entry name" value="FN3"/>
    <property type="match status" value="2"/>
</dbReference>
<dbReference type="InterPro" id="IPR033803">
    <property type="entry name" value="CBD-like_Golvesin-Xly"/>
</dbReference>
<evidence type="ECO:0000313" key="10">
    <source>
        <dbReference type="Proteomes" id="UP000325218"/>
    </source>
</evidence>
<sequence>MRRNDGSRRITVLLVFMVIFTWCSGGLIDPPLIAAAGKEDSEEGGYTWGQVPIGGGGYITGITIHPQEPDLVYIRSDVGGIFRWNEETRSWKQLIGEADRQHANLYGGESLALDPSNPDVVYAALGRYDYLTPSDVYKSTDRGETWTPTGLKAGGKDVKMSSNGQNRAAGERLAVDPDNGDIVYFGSRYDGLFRSRKAAEPGSWARVDSFPSLNNQPYGISFVQFDPSSGSGGTGSSVLYAGAYNYGVYVSRDSGETWTLLPGSPQKPNRAAVTKEGTLYVAHGQGLSKFENGAWTDITPTEEKGQPFGSIAVDPADSSTLLSARRQDAHGNPIYRSTDGGAHWAKLQVSRNSLVPWMPSWHWSSATSALAFDPFHQGRVWMTDWYYAWRTENVNEVPSQWSNPAKGLETVVNVANLVSPPLGNRVLHSGIADNGGFDHRSLESFPESTYFTSSGGIKELTTTGIDVSASRPDFVVRVGTYGWNGDGRSDPGGGGYSTDGGNTYTAFKTLPFKGVQGGKTAVSATYSNNAVWMPQKGSVHYTLDLGNSWTKSAGLPEGMITGDHIFAGYYQPLASDKVKDGVFYAYDYKSGKFFRSANGGRSFETVSNLSSQQTPWHNVQAAPGVMGEVWISLNDKGLFRSGDGGDRFERVDKVEQAYLFSLGKAAPGRLNPAVFVYGKVSGFPDEAIYRSDDMGATWVKVSVSDPFPGNEPNSMAGDMQVHGRVYVGTNGTGILYGEPSKPIQLPEFNDDKAPKPPKRLEVKAKGTTYLDLSWDTSVDSESGIRGYRISNAAGQTLAETYGTSYSFSGLEPDTKYTYFVQAVDLAGNLSQASKITAKTESMDVTPPRTPRGFQAEALSYAKIKLTWNAPGDVAIAGYHLYRSTEPAFVPGPANRIAYMLQGDTHLDTDGVEAETAYFYQLTAVDLSGNESAPSGEIRVETPADQRVDIIVDNRDSGFSVDGLWQSSTYSASRYGEDYLHDGKAAGKRATWVPNLPQAGEYNVYMLWNASPNRTSKAAVEISHQEGSETGLTVNQMNNDNQWVWLGKYRFGEGTGGSVTIRTAGDETTIADAVKFSLAAHDPFGETHAR</sequence>
<proteinExistence type="inferred from homology"/>
<dbReference type="InterPro" id="IPR013783">
    <property type="entry name" value="Ig-like_fold"/>
</dbReference>
<evidence type="ECO:0000256" key="5">
    <source>
        <dbReference type="ARBA" id="ARBA00023326"/>
    </source>
</evidence>
<evidence type="ECO:0000256" key="4">
    <source>
        <dbReference type="ARBA" id="ARBA00023295"/>
    </source>
</evidence>
<dbReference type="RefSeq" id="WP_148457811.1">
    <property type="nucleotide sequence ID" value="NZ_VSDO01000006.1"/>
</dbReference>
<reference evidence="9 10" key="1">
    <citation type="submission" date="2019-08" db="EMBL/GenBank/DDBJ databases">
        <title>Genome sequencing of Paenibacillus faecis DSM 23593(T).</title>
        <authorList>
            <person name="Kook J.-K."/>
            <person name="Park S.-N."/>
            <person name="Lim Y.K."/>
        </authorList>
    </citation>
    <scope>NUCLEOTIDE SEQUENCE [LARGE SCALE GENOMIC DNA]</scope>
    <source>
        <strain evidence="9 10">DSM 23593</strain>
    </source>
</reference>
<dbReference type="Pfam" id="PF00041">
    <property type="entry name" value="fn3"/>
    <property type="match status" value="1"/>
</dbReference>
<dbReference type="InterPro" id="IPR015943">
    <property type="entry name" value="WD40/YVTN_repeat-like_dom_sf"/>
</dbReference>
<dbReference type="EMBL" id="VSDO01000006">
    <property type="protein sequence ID" value="TYA10243.1"/>
    <property type="molecule type" value="Genomic_DNA"/>
</dbReference>
<dbReference type="AlphaFoldDB" id="A0A5D0CJM8"/>
<evidence type="ECO:0000313" key="9">
    <source>
        <dbReference type="EMBL" id="TYA10243.1"/>
    </source>
</evidence>
<dbReference type="GO" id="GO:0016798">
    <property type="term" value="F:hydrolase activity, acting on glycosyl bonds"/>
    <property type="evidence" value="ECO:0007669"/>
    <property type="project" value="UniProtKB-KW"/>
</dbReference>
<dbReference type="InterPro" id="IPR052025">
    <property type="entry name" value="Xyloglucanase_GH74"/>
</dbReference>
<gene>
    <name evidence="9" type="ORF">FRY98_27055</name>
</gene>
<comment type="similarity">
    <text evidence="6">Belongs to the glycosyl hydrolase 74 family.</text>
</comment>
<keyword evidence="4" id="KW-0326">Glycosidase</keyword>
<dbReference type="Gene3D" id="2.60.40.10">
    <property type="entry name" value="Immunoglobulins"/>
    <property type="match status" value="2"/>
</dbReference>
<dbReference type="GO" id="GO:0000272">
    <property type="term" value="P:polysaccharide catabolic process"/>
    <property type="evidence" value="ECO:0007669"/>
    <property type="project" value="UniProtKB-KW"/>
</dbReference>
<dbReference type="PANTHER" id="PTHR43739:SF2">
    <property type="entry name" value="OLIGOXYLOGLUCAN-REDUCING END-SPECIFIC XYLOGLUCANASE-RELATED"/>
    <property type="match status" value="1"/>
</dbReference>
<dbReference type="SUPFAM" id="SSF49265">
    <property type="entry name" value="Fibronectin type III"/>
    <property type="match status" value="1"/>
</dbReference>
<evidence type="ECO:0000256" key="7">
    <source>
        <dbReference type="SAM" id="MobiDB-lite"/>
    </source>
</evidence>
<keyword evidence="3" id="KW-0119">Carbohydrate metabolism</keyword>
<dbReference type="GO" id="GO:0010411">
    <property type="term" value="P:xyloglucan metabolic process"/>
    <property type="evidence" value="ECO:0007669"/>
    <property type="project" value="TreeGrafter"/>
</dbReference>
<keyword evidence="10" id="KW-1185">Reference proteome</keyword>
<evidence type="ECO:0000259" key="8">
    <source>
        <dbReference type="PROSITE" id="PS50853"/>
    </source>
</evidence>
<dbReference type="PANTHER" id="PTHR43739">
    <property type="entry name" value="XYLOGLUCANASE (EUROFUNG)"/>
    <property type="match status" value="1"/>
</dbReference>
<organism evidence="9 10">
    <name type="scientific">Paenibacillus faecis</name>
    <dbReference type="NCBI Taxonomy" id="862114"/>
    <lineage>
        <taxon>Bacteria</taxon>
        <taxon>Bacillati</taxon>
        <taxon>Bacillota</taxon>
        <taxon>Bacilli</taxon>
        <taxon>Bacillales</taxon>
        <taxon>Paenibacillaceae</taxon>
        <taxon>Paenibacillus</taxon>
    </lineage>
</organism>
<feature type="domain" description="Fibronectin type-III" evidence="8">
    <location>
        <begin position="756"/>
        <end position="848"/>
    </location>
</feature>
<keyword evidence="5" id="KW-0624">Polysaccharide degradation</keyword>
<evidence type="ECO:0000256" key="3">
    <source>
        <dbReference type="ARBA" id="ARBA00023277"/>
    </source>
</evidence>
<keyword evidence="2" id="KW-0378">Hydrolase</keyword>
<dbReference type="Gene3D" id="2.130.10.10">
    <property type="entry name" value="YVTN repeat-like/Quinoprotein amine dehydrogenase"/>
    <property type="match status" value="2"/>
</dbReference>
<dbReference type="SUPFAM" id="SSF110296">
    <property type="entry name" value="Oligoxyloglucan reducing end-specific cellobiohydrolase"/>
    <property type="match status" value="2"/>
</dbReference>
<dbReference type="Proteomes" id="UP000325218">
    <property type="component" value="Unassembled WGS sequence"/>
</dbReference>
<name>A0A5D0CJM8_9BACL</name>
<dbReference type="Pfam" id="PF25275">
    <property type="entry name" value="Golvesin_C"/>
    <property type="match status" value="1"/>
</dbReference>
<feature type="region of interest" description="Disordered" evidence="7">
    <location>
        <begin position="148"/>
        <end position="170"/>
    </location>
</feature>
<evidence type="ECO:0000256" key="2">
    <source>
        <dbReference type="ARBA" id="ARBA00022801"/>
    </source>
</evidence>
<accession>A0A5D0CJM8</accession>
<protein>
    <recommendedName>
        <fullName evidence="8">Fibronectin type-III domain-containing protein</fullName>
    </recommendedName>
</protein>
<feature type="domain" description="Fibronectin type-III" evidence="8">
    <location>
        <begin position="849"/>
        <end position="944"/>
    </location>
</feature>
<comment type="caution">
    <text evidence="9">The sequence shown here is derived from an EMBL/GenBank/DDBJ whole genome shotgun (WGS) entry which is preliminary data.</text>
</comment>
<evidence type="ECO:0000256" key="1">
    <source>
        <dbReference type="ARBA" id="ARBA00022729"/>
    </source>
</evidence>
<keyword evidence="1" id="KW-0732">Signal</keyword>
<dbReference type="OrthoDB" id="9757947at2"/>